<comment type="pathway">
    <text evidence="5">Amino-acid biosynthesis; ergothioneine biosynthesis.</text>
</comment>
<comment type="catalytic activity">
    <reaction evidence="4 5 6">
        <text>L-cysteine + L-glutamate + ATP = gamma-L-glutamyl-L-cysteine + ADP + phosphate + H(+)</text>
        <dbReference type="Rhea" id="RHEA:13285"/>
        <dbReference type="ChEBI" id="CHEBI:15378"/>
        <dbReference type="ChEBI" id="CHEBI:29985"/>
        <dbReference type="ChEBI" id="CHEBI:30616"/>
        <dbReference type="ChEBI" id="CHEBI:35235"/>
        <dbReference type="ChEBI" id="CHEBI:43474"/>
        <dbReference type="ChEBI" id="CHEBI:58173"/>
        <dbReference type="ChEBI" id="CHEBI:456216"/>
        <dbReference type="EC" id="6.3.2.2"/>
    </reaction>
</comment>
<dbReference type="GO" id="GO:0005524">
    <property type="term" value="F:ATP binding"/>
    <property type="evidence" value="ECO:0007669"/>
    <property type="project" value="UniProtKB-UniRule"/>
</dbReference>
<reference evidence="8" key="1">
    <citation type="submission" date="2021-06" db="EMBL/GenBank/DDBJ databases">
        <title>Sequencing of actinobacteria type strains.</title>
        <authorList>
            <person name="Nguyen G.-S."/>
            <person name="Wentzel A."/>
        </authorList>
    </citation>
    <scope>NUCLEOTIDE SEQUENCE</scope>
    <source>
        <strain evidence="8">P38-E01</strain>
    </source>
</reference>
<evidence type="ECO:0000256" key="2">
    <source>
        <dbReference type="ARBA" id="ARBA00022741"/>
    </source>
</evidence>
<dbReference type="InterPro" id="IPR035434">
    <property type="entry name" value="GCL_bact_plant"/>
</dbReference>
<dbReference type="GO" id="GO:0006750">
    <property type="term" value="P:glutathione biosynthetic process"/>
    <property type="evidence" value="ECO:0007669"/>
    <property type="project" value="InterPro"/>
</dbReference>
<keyword evidence="9" id="KW-1185">Reference proteome</keyword>
<keyword evidence="1 5" id="KW-0436">Ligase</keyword>
<proteinExistence type="inferred from homology"/>
<evidence type="ECO:0000256" key="1">
    <source>
        <dbReference type="ARBA" id="ARBA00022598"/>
    </source>
</evidence>
<dbReference type="PANTHER" id="PTHR34378">
    <property type="entry name" value="GLUTAMATE--CYSTEINE LIGASE, CHLOROPLASTIC"/>
    <property type="match status" value="1"/>
</dbReference>
<dbReference type="GO" id="GO:0004357">
    <property type="term" value="F:glutamate-cysteine ligase activity"/>
    <property type="evidence" value="ECO:0007669"/>
    <property type="project" value="UniProtKB-UniRule"/>
</dbReference>
<evidence type="ECO:0000256" key="4">
    <source>
        <dbReference type="ARBA" id="ARBA00048819"/>
    </source>
</evidence>
<dbReference type="InterPro" id="IPR006336">
    <property type="entry name" value="GCS2"/>
</dbReference>
<gene>
    <name evidence="5" type="primary">egtA</name>
    <name evidence="8" type="ORF">JGS22_010810</name>
</gene>
<organism evidence="8 9">
    <name type="scientific">Streptomyces tardus</name>
    <dbReference type="NCBI Taxonomy" id="2780544"/>
    <lineage>
        <taxon>Bacteria</taxon>
        <taxon>Bacillati</taxon>
        <taxon>Actinomycetota</taxon>
        <taxon>Actinomycetes</taxon>
        <taxon>Kitasatosporales</taxon>
        <taxon>Streptomycetaceae</taxon>
        <taxon>Streptomyces</taxon>
    </lineage>
</organism>
<feature type="compositionally biased region" description="Polar residues" evidence="7">
    <location>
        <begin position="238"/>
        <end position="249"/>
    </location>
</feature>
<evidence type="ECO:0000256" key="5">
    <source>
        <dbReference type="HAMAP-Rule" id="MF_02034"/>
    </source>
</evidence>
<dbReference type="GO" id="GO:0052699">
    <property type="term" value="P:ergothioneine biosynthetic process"/>
    <property type="evidence" value="ECO:0007669"/>
    <property type="project" value="UniProtKB-UniRule"/>
</dbReference>
<evidence type="ECO:0000256" key="6">
    <source>
        <dbReference type="PIRNR" id="PIRNR017901"/>
    </source>
</evidence>
<feature type="compositionally biased region" description="Low complexity" evidence="7">
    <location>
        <begin position="251"/>
        <end position="274"/>
    </location>
</feature>
<dbReference type="RefSeq" id="WP_216814937.1">
    <property type="nucleotide sequence ID" value="NZ_JAELVF020000001.1"/>
</dbReference>
<dbReference type="PIRSF" id="PIRSF017901">
    <property type="entry name" value="GCL"/>
    <property type="match status" value="1"/>
</dbReference>
<dbReference type="EC" id="6.3.2.2" evidence="5"/>
<feature type="region of interest" description="Disordered" evidence="7">
    <location>
        <begin position="223"/>
        <end position="286"/>
    </location>
</feature>
<dbReference type="HAMAP" id="MF_02034">
    <property type="entry name" value="EgtA"/>
    <property type="match status" value="1"/>
</dbReference>
<evidence type="ECO:0000313" key="9">
    <source>
        <dbReference type="Proteomes" id="UP000694501"/>
    </source>
</evidence>
<dbReference type="EMBL" id="JAELVF020000001">
    <property type="protein sequence ID" value="MBU7598089.1"/>
    <property type="molecule type" value="Genomic_DNA"/>
</dbReference>
<evidence type="ECO:0000256" key="7">
    <source>
        <dbReference type="SAM" id="MobiDB-lite"/>
    </source>
</evidence>
<name>A0A949JKW6_9ACTN</name>
<comment type="similarity">
    <text evidence="5 6">Belongs to the glutamate--cysteine ligase type 2 family. EgtA subfamily.</text>
</comment>
<comment type="caution">
    <text evidence="8">The sequence shown here is derived from an EMBL/GenBank/DDBJ whole genome shotgun (WGS) entry which is preliminary data.</text>
</comment>
<sequence>MDAALSGTAGTAGPIGADTVLSEPEAEQYINGICFKTGPPTRVGVELEWLVRDRANPSSVVPSERITPVLAPLYAADGLPGGSRLTREPGGQLELSSAPGESLGDCLNRTAADLELLRAALARGGALLHGRGLDPYRTPPRVLDSPRYRAMEAHFDRGGPWGRVMMRATAALQISLDAGDDTEGPAGYRQRWLLAHRLGPVLVAAFANSPVWRGRPTGWASTRQSIWARMDPPRTRPAHSSTIDRSSAEQAPADRSPAGRAAAGASPDPAGATRPPAPRPDLAHSSACPREQWTRYALDASLLCLRGGPEDGGGADWSAPPRLTFRDWLRGRGRIRPPTRADLDYHLGTLFPPVRPRGWMELRMIDAQYGDGWIAAAAVTATLLDDPYAARVAHRALEGLDSSDLWLRAARLGPADPELGPAVRACVAAAELALARSDPGGTAHRAVAAFAERYSERGRCPADDCLDQLTGARR</sequence>
<dbReference type="Pfam" id="PF04107">
    <property type="entry name" value="GCS2"/>
    <property type="match status" value="2"/>
</dbReference>
<keyword evidence="3 5" id="KW-0067">ATP-binding</keyword>
<dbReference type="AlphaFoldDB" id="A0A949JKW6"/>
<accession>A0A949JKW6</accession>
<keyword evidence="2 5" id="KW-0547">Nucleotide-binding</keyword>
<dbReference type="Proteomes" id="UP000694501">
    <property type="component" value="Unassembled WGS sequence"/>
</dbReference>
<protein>
    <recommendedName>
        <fullName evidence="5">Glutamate--cysteine ligase EgtA</fullName>
        <ecNumber evidence="5">6.3.2.2</ecNumber>
    </recommendedName>
    <alternativeName>
        <fullName evidence="5">Gamma-glutamylcysteine synthase</fullName>
        <shortName evidence="5">GCS</shortName>
        <shortName evidence="5">Gamma-ECS</shortName>
    </alternativeName>
</protein>
<dbReference type="InterPro" id="IPR017809">
    <property type="entry name" value="EgtA_Actinobacteria"/>
</dbReference>
<evidence type="ECO:0000256" key="3">
    <source>
        <dbReference type="ARBA" id="ARBA00022840"/>
    </source>
</evidence>
<evidence type="ECO:0000313" key="8">
    <source>
        <dbReference type="EMBL" id="MBU7598089.1"/>
    </source>
</evidence>
<comment type="function">
    <text evidence="5">Catalyzes the synthesis of gamma-glutamylcysteine (gamma-GC). This compound is used as substrate for the biosynthesis of the low-molecular thiol compound ergothioneine.</text>
</comment>
<dbReference type="PANTHER" id="PTHR34378:SF1">
    <property type="entry name" value="GLUTAMATE--CYSTEINE LIGASE, CHLOROPLASTIC"/>
    <property type="match status" value="1"/>
</dbReference>
<feature type="region of interest" description="Disordered" evidence="7">
    <location>
        <begin position="81"/>
        <end position="102"/>
    </location>
</feature>